<gene>
    <name evidence="1" type="ORF">BVRB_040800</name>
</gene>
<dbReference type="Proteomes" id="UP000035740">
    <property type="component" value="Unassembled WGS sequence"/>
</dbReference>
<keyword evidence="2" id="KW-1185">Reference proteome</keyword>
<organism evidence="1 2">
    <name type="scientific">Beta vulgaris subsp. vulgaris</name>
    <name type="common">Beet</name>
    <dbReference type="NCBI Taxonomy" id="3555"/>
    <lineage>
        <taxon>Eukaryota</taxon>
        <taxon>Viridiplantae</taxon>
        <taxon>Streptophyta</taxon>
        <taxon>Embryophyta</taxon>
        <taxon>Tracheophyta</taxon>
        <taxon>Spermatophyta</taxon>
        <taxon>Magnoliopsida</taxon>
        <taxon>eudicotyledons</taxon>
        <taxon>Gunneridae</taxon>
        <taxon>Pentapetalae</taxon>
        <taxon>Caryophyllales</taxon>
        <taxon>Chenopodiaceae</taxon>
        <taxon>Betoideae</taxon>
        <taxon>Beta</taxon>
    </lineage>
</organism>
<accession>A0A0J7YMZ6</accession>
<evidence type="ECO:0000313" key="2">
    <source>
        <dbReference type="Proteomes" id="UP000035740"/>
    </source>
</evidence>
<dbReference type="Gramene" id="KMS64967">
    <property type="protein sequence ID" value="KMS64967"/>
    <property type="gene ID" value="BVRB_040800"/>
</dbReference>
<dbReference type="EMBL" id="KQ117480">
    <property type="protein sequence ID" value="KMS64967.1"/>
    <property type="molecule type" value="Genomic_DNA"/>
</dbReference>
<sequence>TNHTTDHGVLAHQDHGLATKLDTDLLELVRADMVGVYDQDALVVVEVRFEAVAEVDLALRIDTFAAHGCCWWWNLGLNDTGCWGKL</sequence>
<protein>
    <submittedName>
        <fullName evidence="1">Uncharacterized protein</fullName>
    </submittedName>
</protein>
<dbReference type="AlphaFoldDB" id="A0A0J7YMZ6"/>
<name>A0A0J7YMZ6_BETVV</name>
<evidence type="ECO:0000313" key="1">
    <source>
        <dbReference type="EMBL" id="KMS64967.1"/>
    </source>
</evidence>
<feature type="non-terminal residue" evidence="1">
    <location>
        <position position="1"/>
    </location>
</feature>
<proteinExistence type="predicted"/>
<reference evidence="1 2" key="1">
    <citation type="journal article" date="2014" name="Nature">
        <title>The genome of the recently domesticated crop plant sugar beet (Beta vulgaris).</title>
        <authorList>
            <person name="Dohm J.C."/>
            <person name="Minoche A.E."/>
            <person name="Holtgrawe D."/>
            <person name="Capella-Gutierrez S."/>
            <person name="Zakrzewski F."/>
            <person name="Tafer H."/>
            <person name="Rupp O."/>
            <person name="Sorensen T.R."/>
            <person name="Stracke R."/>
            <person name="Reinhardt R."/>
            <person name="Goesmann A."/>
            <person name="Kraft T."/>
            <person name="Schulz B."/>
            <person name="Stadler P.F."/>
            <person name="Schmidt T."/>
            <person name="Gabaldon T."/>
            <person name="Lehrach H."/>
            <person name="Weisshaar B."/>
            <person name="Himmelbauer H."/>
        </authorList>
    </citation>
    <scope>NUCLEOTIDE SEQUENCE [LARGE SCALE GENOMIC DNA]</scope>
    <source>
        <tissue evidence="1">Taproot</tissue>
    </source>
</reference>